<organism evidence="9 10">
    <name type="scientific">Meganyctiphanes norvegica</name>
    <name type="common">Northern krill</name>
    <name type="synonym">Thysanopoda norvegica</name>
    <dbReference type="NCBI Taxonomy" id="48144"/>
    <lineage>
        <taxon>Eukaryota</taxon>
        <taxon>Metazoa</taxon>
        <taxon>Ecdysozoa</taxon>
        <taxon>Arthropoda</taxon>
        <taxon>Crustacea</taxon>
        <taxon>Multicrustacea</taxon>
        <taxon>Malacostraca</taxon>
        <taxon>Eumalacostraca</taxon>
        <taxon>Eucarida</taxon>
        <taxon>Euphausiacea</taxon>
        <taxon>Euphausiidae</taxon>
        <taxon>Meganyctiphanes</taxon>
    </lineage>
</organism>
<dbReference type="EMBL" id="CAXKWB010003942">
    <property type="protein sequence ID" value="CAL4071146.1"/>
    <property type="molecule type" value="Genomic_DNA"/>
</dbReference>
<feature type="repeat" description="WD" evidence="6">
    <location>
        <begin position="324"/>
        <end position="358"/>
    </location>
</feature>
<feature type="compositionally biased region" description="Acidic residues" evidence="7">
    <location>
        <begin position="1"/>
        <end position="19"/>
    </location>
</feature>
<evidence type="ECO:0000256" key="6">
    <source>
        <dbReference type="PROSITE-ProRule" id="PRU00221"/>
    </source>
</evidence>
<dbReference type="PROSITE" id="PS50082">
    <property type="entry name" value="WD_REPEATS_2"/>
    <property type="match status" value="3"/>
</dbReference>
<dbReference type="Gene3D" id="2.130.10.10">
    <property type="entry name" value="YVTN repeat-like/Quinoprotein amine dehydrogenase"/>
    <property type="match status" value="1"/>
</dbReference>
<dbReference type="GO" id="GO:0005730">
    <property type="term" value="C:nucleolus"/>
    <property type="evidence" value="ECO:0007669"/>
    <property type="project" value="TreeGrafter"/>
</dbReference>
<dbReference type="InterPro" id="IPR020472">
    <property type="entry name" value="WD40_PAC1"/>
</dbReference>
<keyword evidence="10" id="KW-1185">Reference proteome</keyword>
<comment type="caution">
    <text evidence="9">The sequence shown here is derived from an EMBL/GenBank/DDBJ whole genome shotgun (WGS) entry which is preliminary data.</text>
</comment>
<dbReference type="Proteomes" id="UP001497623">
    <property type="component" value="Unassembled WGS sequence"/>
</dbReference>
<dbReference type="SMART" id="SM00320">
    <property type="entry name" value="WD40"/>
    <property type="match status" value="6"/>
</dbReference>
<protein>
    <recommendedName>
        <fullName evidence="5">Glutamate-rich WD repeat-containing protein 1</fullName>
    </recommendedName>
</protein>
<evidence type="ECO:0000313" key="9">
    <source>
        <dbReference type="EMBL" id="CAL4071146.1"/>
    </source>
</evidence>
<dbReference type="SUPFAM" id="SSF50978">
    <property type="entry name" value="WD40 repeat-like"/>
    <property type="match status" value="1"/>
</dbReference>
<comment type="subcellular location">
    <subcellularLocation>
        <location evidence="1">Nucleus</location>
    </subcellularLocation>
</comment>
<feature type="compositionally biased region" description="Acidic residues" evidence="7">
    <location>
        <begin position="100"/>
        <end position="116"/>
    </location>
</feature>
<dbReference type="Pfam" id="PF12265">
    <property type="entry name" value="CAF1C_H4-bd"/>
    <property type="match status" value="1"/>
</dbReference>
<keyword evidence="2 6" id="KW-0853">WD repeat</keyword>
<dbReference type="PRINTS" id="PR00320">
    <property type="entry name" value="GPROTEINBRPT"/>
</dbReference>
<feature type="region of interest" description="Disordered" evidence="7">
    <location>
        <begin position="97"/>
        <end position="118"/>
    </location>
</feature>
<sequence>MDTEEVQEDMMEEVEDDNTVEQNGDPEKLECDFTAYAIFHEGNTGAPCLSFDVLQDGLGDNRNCDTPVTCYFVAGTQAARAHVNSVILMKMSNLKRIKPEDDDDDDDDDDENEENEEKAIVNSATLKHNGCVNRLRSTTINNVPLAASWSELGQVHIWDLSRLLDGVNEGNRAVQEFDNQPLFTFKGHTSEGFAVDWAPAMPGTLATGDCNKNIHIWKPVEGGSWSVDSRPYTSHTDSVEDIQWSPNEPHVFASCSVDKSIRVWDARAKPSKACQLTTENAHESDVNVIHWNRNEPFIVSGGDDGRVKVWDLRTFQSGNAVAEFKYHNAPVTTVEWHPNDASVLASGSEDNQILQWDLAVERDQDAMENNEEDEEVPQQLLFVHKGQKEVKELHWHPQVPGLLMSTAHSGFNIFKTISC</sequence>
<dbReference type="PANTHER" id="PTHR45903:SF1">
    <property type="entry name" value="GLUTAMATE-RICH WD REPEAT-CONTAINING PROTEIN 1"/>
    <property type="match status" value="1"/>
</dbReference>
<evidence type="ECO:0000259" key="8">
    <source>
        <dbReference type="Pfam" id="PF12265"/>
    </source>
</evidence>
<dbReference type="Pfam" id="PF00400">
    <property type="entry name" value="WD40"/>
    <property type="match status" value="4"/>
</dbReference>
<accession>A0AAV2Q7P2</accession>
<dbReference type="InterPro" id="IPR015943">
    <property type="entry name" value="WD40/YVTN_repeat-like_dom_sf"/>
</dbReference>
<dbReference type="InterPro" id="IPR051972">
    <property type="entry name" value="Glutamate-rich_WD_repeat"/>
</dbReference>
<evidence type="ECO:0000256" key="3">
    <source>
        <dbReference type="ARBA" id="ARBA00022737"/>
    </source>
</evidence>
<feature type="repeat" description="WD" evidence="6">
    <location>
        <begin position="279"/>
        <end position="314"/>
    </location>
</feature>
<evidence type="ECO:0000256" key="1">
    <source>
        <dbReference type="ARBA" id="ARBA00004123"/>
    </source>
</evidence>
<proteinExistence type="predicted"/>
<reference evidence="9 10" key="1">
    <citation type="submission" date="2024-05" db="EMBL/GenBank/DDBJ databases">
        <authorList>
            <person name="Wallberg A."/>
        </authorList>
    </citation>
    <scope>NUCLEOTIDE SEQUENCE [LARGE SCALE GENOMIC DNA]</scope>
</reference>
<evidence type="ECO:0000256" key="4">
    <source>
        <dbReference type="ARBA" id="ARBA00023242"/>
    </source>
</evidence>
<dbReference type="InterPro" id="IPR001680">
    <property type="entry name" value="WD40_rpt"/>
</dbReference>
<dbReference type="InterPro" id="IPR019775">
    <property type="entry name" value="WD40_repeat_CS"/>
</dbReference>
<dbReference type="AlphaFoldDB" id="A0AAV2Q7P2"/>
<dbReference type="InterPro" id="IPR036322">
    <property type="entry name" value="WD40_repeat_dom_sf"/>
</dbReference>
<feature type="repeat" description="WD" evidence="6">
    <location>
        <begin position="232"/>
        <end position="265"/>
    </location>
</feature>
<feature type="domain" description="Histone-binding protein RBBP4-like N-terminal" evidence="8">
    <location>
        <begin position="27"/>
        <end position="95"/>
    </location>
</feature>
<evidence type="ECO:0000256" key="5">
    <source>
        <dbReference type="ARBA" id="ARBA00040876"/>
    </source>
</evidence>
<dbReference type="PROSITE" id="PS50294">
    <property type="entry name" value="WD_REPEATS_REGION"/>
    <property type="match status" value="3"/>
</dbReference>
<keyword evidence="3" id="KW-0677">Repeat</keyword>
<gene>
    <name evidence="9" type="ORF">MNOR_LOCUS8448</name>
</gene>
<keyword evidence="4" id="KW-0539">Nucleus</keyword>
<dbReference type="GO" id="GO:0042254">
    <property type="term" value="P:ribosome biogenesis"/>
    <property type="evidence" value="ECO:0007669"/>
    <property type="project" value="TreeGrafter"/>
</dbReference>
<evidence type="ECO:0000313" key="10">
    <source>
        <dbReference type="Proteomes" id="UP001497623"/>
    </source>
</evidence>
<feature type="region of interest" description="Disordered" evidence="7">
    <location>
        <begin position="1"/>
        <end position="25"/>
    </location>
</feature>
<name>A0AAV2Q7P2_MEGNR</name>
<dbReference type="PANTHER" id="PTHR45903">
    <property type="entry name" value="GLUTAMATE-RICH WD REPEAT-CONTAINING PROTEIN 1"/>
    <property type="match status" value="1"/>
</dbReference>
<evidence type="ECO:0000256" key="7">
    <source>
        <dbReference type="SAM" id="MobiDB-lite"/>
    </source>
</evidence>
<dbReference type="InterPro" id="IPR022052">
    <property type="entry name" value="Histone-bd_RBBP4-like_N"/>
</dbReference>
<dbReference type="PROSITE" id="PS00678">
    <property type="entry name" value="WD_REPEATS_1"/>
    <property type="match status" value="1"/>
</dbReference>
<evidence type="ECO:0000256" key="2">
    <source>
        <dbReference type="ARBA" id="ARBA00022574"/>
    </source>
</evidence>